<reference evidence="1" key="1">
    <citation type="journal article" date="2021" name="New Phytol.">
        <title>Evolutionary innovations through gain and loss of genes in the ectomycorrhizal Boletales.</title>
        <authorList>
            <person name="Wu G."/>
            <person name="Miyauchi S."/>
            <person name="Morin E."/>
            <person name="Kuo A."/>
            <person name="Drula E."/>
            <person name="Varga T."/>
            <person name="Kohler A."/>
            <person name="Feng B."/>
            <person name="Cao Y."/>
            <person name="Lipzen A."/>
            <person name="Daum C."/>
            <person name="Hundley H."/>
            <person name="Pangilinan J."/>
            <person name="Johnson J."/>
            <person name="Barry K."/>
            <person name="LaButti K."/>
            <person name="Ng V."/>
            <person name="Ahrendt S."/>
            <person name="Min B."/>
            <person name="Choi I.G."/>
            <person name="Park H."/>
            <person name="Plett J.M."/>
            <person name="Magnuson J."/>
            <person name="Spatafora J.W."/>
            <person name="Nagy L.G."/>
            <person name="Henrissat B."/>
            <person name="Grigoriev I.V."/>
            <person name="Yang Z.L."/>
            <person name="Xu J."/>
            <person name="Martin F.M."/>
        </authorList>
    </citation>
    <scope>NUCLEOTIDE SEQUENCE</scope>
    <source>
        <strain evidence="1">ATCC 28755</strain>
    </source>
</reference>
<evidence type="ECO:0000313" key="2">
    <source>
        <dbReference type="Proteomes" id="UP000790377"/>
    </source>
</evidence>
<dbReference type="Proteomes" id="UP000790377">
    <property type="component" value="Unassembled WGS sequence"/>
</dbReference>
<gene>
    <name evidence="1" type="ORF">BJ138DRAFT_569003</name>
</gene>
<accession>A0ACB8AJN8</accession>
<evidence type="ECO:0000313" key="1">
    <source>
        <dbReference type="EMBL" id="KAH7913665.1"/>
    </source>
</evidence>
<dbReference type="EMBL" id="MU267626">
    <property type="protein sequence ID" value="KAH7913665.1"/>
    <property type="molecule type" value="Genomic_DNA"/>
</dbReference>
<keyword evidence="2" id="KW-1185">Reference proteome</keyword>
<sequence length="304" mass="31477">MGALSGFRTTVFFLVPVLAVAVLALCAYIDSVIDDPAAITEDPFLSYIPLGLVAAALTIVLLPTFYFIGRAYPGNFVSTIAFDAGLTFILLILWAATAGQTIAGANVLFEGGCSAIPDPASLEYGVCIETDVIAAISFINFFLLFAFATTINIYSLRGQGLWTSSIAGSNKMGTSGTSPMGQGLPPGVFYPYPVHTGGTPANAPPHPQFPGYHSPPPMPGYPPQGYPGSVPGSPPPNMPMPYGYYPGFYPGYPPQSPQSPPAPGAPISPLLTPNQAAPGLSATPEPTSNAFAAGSEAHHHPTSS</sequence>
<protein>
    <submittedName>
        <fullName evidence="1">Uncharacterized protein</fullName>
    </submittedName>
</protein>
<name>A0ACB8AJN8_9AGAM</name>
<organism evidence="1 2">
    <name type="scientific">Hygrophoropsis aurantiaca</name>
    <dbReference type="NCBI Taxonomy" id="72124"/>
    <lineage>
        <taxon>Eukaryota</taxon>
        <taxon>Fungi</taxon>
        <taxon>Dikarya</taxon>
        <taxon>Basidiomycota</taxon>
        <taxon>Agaricomycotina</taxon>
        <taxon>Agaricomycetes</taxon>
        <taxon>Agaricomycetidae</taxon>
        <taxon>Boletales</taxon>
        <taxon>Coniophorineae</taxon>
        <taxon>Hygrophoropsidaceae</taxon>
        <taxon>Hygrophoropsis</taxon>
    </lineage>
</organism>
<proteinExistence type="predicted"/>
<comment type="caution">
    <text evidence="1">The sequence shown here is derived from an EMBL/GenBank/DDBJ whole genome shotgun (WGS) entry which is preliminary data.</text>
</comment>